<sequence length="541" mass="59892">MSKFVISAVMDEDKNLTVQSAAMQNQGESGSAQLTVSVPAEWAEKEFYAEFLCPHDRRFVSPQMQKTSSGNSFSCTLPACVLQEEGFVGFQLIVRNPADGTVFKSNYSKRSSFFVNGSVNADKDVVAVRDFFSEAKQLVAQTEEKAQSAVERVQKAVLHTRQTLTEEQKQQARENIGAGTSSFSGSYDDLTDKPVIPQVPQDIVKYSEQTLTEEQKQQARENIGAGTSSFSGSYDELTDKPVIPQVPQDIVKYSEQTLTEEQKQQARENIGAGTSSFNGSYDDLTDKPVIPQVPQDIVKYSEQTLTEEQKQQARENIGAGTSSFGGSYDELTDKPVIPQVPQDIVKYSQQTLTEEQKRQARENIGAGTSSFGGSYDELTDKPELPSTWVTSVGELTGKVNIGKGLTTSGTSLVTSQYADLTSYRLAANEFARIDDMCHGSLDLLTYGNALTDGKLTFRKRGANDYEDVYVNIPQNAQYTVMKVLIFLRAFIIRGTFYTEGYEKIQDFDLMIDFGLKYFGIGVTTEESYDSVVYAIRQLSLS</sequence>
<proteinExistence type="predicted"/>
<feature type="region of interest" description="Disordered" evidence="1">
    <location>
        <begin position="212"/>
        <end position="234"/>
    </location>
</feature>
<evidence type="ECO:0000313" key="2">
    <source>
        <dbReference type="EMBL" id="HIU91452.1"/>
    </source>
</evidence>
<protein>
    <submittedName>
        <fullName evidence="2">Uncharacterized protein</fullName>
    </submittedName>
</protein>
<feature type="region of interest" description="Disordered" evidence="1">
    <location>
        <begin position="261"/>
        <end position="281"/>
    </location>
</feature>
<feature type="region of interest" description="Disordered" evidence="1">
    <location>
        <begin position="307"/>
        <end position="329"/>
    </location>
</feature>
<gene>
    <name evidence="2" type="ORF">IAC72_05540</name>
</gene>
<dbReference type="EMBL" id="DVOC01000099">
    <property type="protein sequence ID" value="HIU91452.1"/>
    <property type="molecule type" value="Genomic_DNA"/>
</dbReference>
<organism evidence="2 3">
    <name type="scientific">Candidatus Fimimonas merdipullorum</name>
    <dbReference type="NCBI Taxonomy" id="2840822"/>
    <lineage>
        <taxon>Bacteria</taxon>
        <taxon>Pseudomonadati</taxon>
        <taxon>Myxococcota</taxon>
        <taxon>Myxococcia</taxon>
        <taxon>Myxococcales</taxon>
        <taxon>Cystobacterineae</taxon>
        <taxon>Myxococcaceae</taxon>
        <taxon>Myxococcaceae incertae sedis</taxon>
        <taxon>Candidatus Fimimonas</taxon>
    </lineage>
</organism>
<dbReference type="Proteomes" id="UP000886852">
    <property type="component" value="Unassembled WGS sequence"/>
</dbReference>
<reference evidence="2" key="2">
    <citation type="journal article" date="2021" name="PeerJ">
        <title>Extensive microbial diversity within the chicken gut microbiome revealed by metagenomics and culture.</title>
        <authorList>
            <person name="Gilroy R."/>
            <person name="Ravi A."/>
            <person name="Getino M."/>
            <person name="Pursley I."/>
            <person name="Horton D.L."/>
            <person name="Alikhan N.F."/>
            <person name="Baker D."/>
            <person name="Gharbi K."/>
            <person name="Hall N."/>
            <person name="Watson M."/>
            <person name="Adriaenssens E.M."/>
            <person name="Foster-Nyarko E."/>
            <person name="Jarju S."/>
            <person name="Secka A."/>
            <person name="Antonio M."/>
            <person name="Oren A."/>
            <person name="Chaudhuri R.R."/>
            <person name="La Ragione R."/>
            <person name="Hildebrand F."/>
            <person name="Pallen M.J."/>
        </authorList>
    </citation>
    <scope>NUCLEOTIDE SEQUENCE</scope>
    <source>
        <strain evidence="2">ChiHjej12B11-7776</strain>
    </source>
</reference>
<feature type="region of interest" description="Disordered" evidence="1">
    <location>
        <begin position="165"/>
        <end position="188"/>
    </location>
</feature>
<comment type="caution">
    <text evidence="2">The sequence shown here is derived from an EMBL/GenBank/DDBJ whole genome shotgun (WGS) entry which is preliminary data.</text>
</comment>
<evidence type="ECO:0000256" key="1">
    <source>
        <dbReference type="SAM" id="MobiDB-lite"/>
    </source>
</evidence>
<accession>A0A9D1SQW8</accession>
<feature type="region of interest" description="Disordered" evidence="1">
    <location>
        <begin position="354"/>
        <end position="377"/>
    </location>
</feature>
<evidence type="ECO:0000313" key="3">
    <source>
        <dbReference type="Proteomes" id="UP000886852"/>
    </source>
</evidence>
<dbReference type="AlphaFoldDB" id="A0A9D1SQW8"/>
<name>A0A9D1SQW8_9BACT</name>
<reference evidence="2" key="1">
    <citation type="submission" date="2020-10" db="EMBL/GenBank/DDBJ databases">
        <authorList>
            <person name="Gilroy R."/>
        </authorList>
    </citation>
    <scope>NUCLEOTIDE SEQUENCE</scope>
    <source>
        <strain evidence="2">ChiHjej12B11-7776</strain>
    </source>
</reference>